<dbReference type="NCBIfam" id="TIGR01297">
    <property type="entry name" value="CDF"/>
    <property type="match status" value="1"/>
</dbReference>
<feature type="domain" description="Cation efflux protein transmembrane" evidence="8">
    <location>
        <begin position="4"/>
        <end position="197"/>
    </location>
</feature>
<feature type="domain" description="Cation efflux protein cytoplasmic" evidence="9">
    <location>
        <begin position="211"/>
        <end position="277"/>
    </location>
</feature>
<dbReference type="PANTHER" id="PTHR43840">
    <property type="entry name" value="MITOCHONDRIAL METAL TRANSPORTER 1-RELATED"/>
    <property type="match status" value="1"/>
</dbReference>
<evidence type="ECO:0000256" key="1">
    <source>
        <dbReference type="ARBA" id="ARBA00004141"/>
    </source>
</evidence>
<name>A0A4R2IVS5_9PSEU</name>
<evidence type="ECO:0000256" key="4">
    <source>
        <dbReference type="ARBA" id="ARBA00022692"/>
    </source>
</evidence>
<dbReference type="GO" id="GO:0006882">
    <property type="term" value="P:intracellular zinc ion homeostasis"/>
    <property type="evidence" value="ECO:0007669"/>
    <property type="project" value="TreeGrafter"/>
</dbReference>
<dbReference type="GO" id="GO:0015086">
    <property type="term" value="F:cadmium ion transmembrane transporter activity"/>
    <property type="evidence" value="ECO:0007669"/>
    <property type="project" value="TreeGrafter"/>
</dbReference>
<dbReference type="InterPro" id="IPR036837">
    <property type="entry name" value="Cation_efflux_CTD_sf"/>
</dbReference>
<comment type="subcellular location">
    <subcellularLocation>
        <location evidence="1">Membrane</location>
        <topology evidence="1">Multi-pass membrane protein</topology>
    </subcellularLocation>
</comment>
<dbReference type="InterPro" id="IPR027470">
    <property type="entry name" value="Cation_efflux_CTD"/>
</dbReference>
<feature type="transmembrane region" description="Helical" evidence="7">
    <location>
        <begin position="172"/>
        <end position="189"/>
    </location>
</feature>
<evidence type="ECO:0000256" key="6">
    <source>
        <dbReference type="ARBA" id="ARBA00023136"/>
    </source>
</evidence>
<dbReference type="GO" id="GO:0005886">
    <property type="term" value="C:plasma membrane"/>
    <property type="evidence" value="ECO:0007669"/>
    <property type="project" value="TreeGrafter"/>
</dbReference>
<evidence type="ECO:0000256" key="7">
    <source>
        <dbReference type="SAM" id="Phobius"/>
    </source>
</evidence>
<keyword evidence="4 7" id="KW-0812">Transmembrane</keyword>
<feature type="transmembrane region" description="Helical" evidence="7">
    <location>
        <begin position="73"/>
        <end position="93"/>
    </location>
</feature>
<dbReference type="AlphaFoldDB" id="A0A4R2IVS5"/>
<evidence type="ECO:0000313" key="10">
    <source>
        <dbReference type="EMBL" id="TCO49821.1"/>
    </source>
</evidence>
<evidence type="ECO:0000256" key="5">
    <source>
        <dbReference type="ARBA" id="ARBA00022989"/>
    </source>
</evidence>
<dbReference type="FunFam" id="1.20.1510.10:FF:000006">
    <property type="entry name" value="Divalent cation efflux transporter"/>
    <property type="match status" value="1"/>
</dbReference>
<dbReference type="Proteomes" id="UP000295680">
    <property type="component" value="Unassembled WGS sequence"/>
</dbReference>
<dbReference type="SUPFAM" id="SSF161111">
    <property type="entry name" value="Cation efflux protein transmembrane domain-like"/>
    <property type="match status" value="1"/>
</dbReference>
<dbReference type="Pfam" id="PF01545">
    <property type="entry name" value="Cation_efflux"/>
    <property type="match status" value="1"/>
</dbReference>
<comment type="similarity">
    <text evidence="2">Belongs to the cation diffusion facilitator (CDF) transporter (TC 2.A.4) family.</text>
</comment>
<evidence type="ECO:0000259" key="9">
    <source>
        <dbReference type="Pfam" id="PF16916"/>
    </source>
</evidence>
<keyword evidence="5 7" id="KW-1133">Transmembrane helix</keyword>
<evidence type="ECO:0000259" key="8">
    <source>
        <dbReference type="Pfam" id="PF01545"/>
    </source>
</evidence>
<reference evidence="10 11" key="1">
    <citation type="submission" date="2019-03" db="EMBL/GenBank/DDBJ databases">
        <title>Genomic Encyclopedia of Type Strains, Phase IV (KMG-IV): sequencing the most valuable type-strain genomes for metagenomic binning, comparative biology and taxonomic classification.</title>
        <authorList>
            <person name="Goeker M."/>
        </authorList>
    </citation>
    <scope>NUCLEOTIDE SEQUENCE [LARGE SCALE GENOMIC DNA]</scope>
    <source>
        <strain evidence="10 11">DSM 45934</strain>
    </source>
</reference>
<evidence type="ECO:0000313" key="11">
    <source>
        <dbReference type="Proteomes" id="UP000295680"/>
    </source>
</evidence>
<sequence>MRALWISLAVLAATALLQAVVVVLSGSVALLSDTLHNVADALTAVPVGIAFLLGRRHASTRFTYGYGRAEDIAGIVVVLVIGASAIAAAVESVQRLSSPASLRDLPAVAGAAIVGFLGNEIAARVRIRTGRRIGSAVLVADGMHARTDALTSLAVLLSVFGSAFGLTWMDPVVGLAIAAMIAVVTYSAARQVLARLMDAVDPAVVDQAGIALRATDGVEGIDRIRMRWIGHDLHAEVELTVGGSMSLQDAHEIAHRAEHCLHHALPRVRSATVHVNPSGAHL</sequence>
<dbReference type="Gene3D" id="3.30.70.1350">
    <property type="entry name" value="Cation efflux protein, cytoplasmic domain"/>
    <property type="match status" value="1"/>
</dbReference>
<keyword evidence="11" id="KW-1185">Reference proteome</keyword>
<feature type="transmembrane region" description="Helical" evidence="7">
    <location>
        <begin position="35"/>
        <end position="53"/>
    </location>
</feature>
<dbReference type="Gene3D" id="1.20.1510.10">
    <property type="entry name" value="Cation efflux protein transmembrane domain"/>
    <property type="match status" value="1"/>
</dbReference>
<dbReference type="PANTHER" id="PTHR43840:SF15">
    <property type="entry name" value="MITOCHONDRIAL METAL TRANSPORTER 1-RELATED"/>
    <property type="match status" value="1"/>
</dbReference>
<dbReference type="GO" id="GO:0015093">
    <property type="term" value="F:ferrous iron transmembrane transporter activity"/>
    <property type="evidence" value="ECO:0007669"/>
    <property type="project" value="TreeGrafter"/>
</dbReference>
<feature type="transmembrane region" description="Helical" evidence="7">
    <location>
        <begin position="105"/>
        <end position="127"/>
    </location>
</feature>
<dbReference type="InterPro" id="IPR002524">
    <property type="entry name" value="Cation_efflux"/>
</dbReference>
<feature type="transmembrane region" description="Helical" evidence="7">
    <location>
        <begin position="148"/>
        <end position="166"/>
    </location>
</feature>
<dbReference type="EMBL" id="SLWS01000014">
    <property type="protein sequence ID" value="TCO49821.1"/>
    <property type="molecule type" value="Genomic_DNA"/>
</dbReference>
<dbReference type="InterPro" id="IPR027469">
    <property type="entry name" value="Cation_efflux_TMD_sf"/>
</dbReference>
<accession>A0A4R2IVS5</accession>
<organism evidence="10 11">
    <name type="scientific">Actinocrispum wychmicini</name>
    <dbReference type="NCBI Taxonomy" id="1213861"/>
    <lineage>
        <taxon>Bacteria</taxon>
        <taxon>Bacillati</taxon>
        <taxon>Actinomycetota</taxon>
        <taxon>Actinomycetes</taxon>
        <taxon>Pseudonocardiales</taxon>
        <taxon>Pseudonocardiaceae</taxon>
        <taxon>Actinocrispum</taxon>
    </lineage>
</organism>
<evidence type="ECO:0000256" key="2">
    <source>
        <dbReference type="ARBA" id="ARBA00008114"/>
    </source>
</evidence>
<evidence type="ECO:0000256" key="3">
    <source>
        <dbReference type="ARBA" id="ARBA00022448"/>
    </source>
</evidence>
<dbReference type="GO" id="GO:0015341">
    <property type="term" value="F:zinc efflux antiporter activity"/>
    <property type="evidence" value="ECO:0007669"/>
    <property type="project" value="TreeGrafter"/>
</dbReference>
<dbReference type="InterPro" id="IPR050291">
    <property type="entry name" value="CDF_Transporter"/>
</dbReference>
<proteinExistence type="inferred from homology"/>
<dbReference type="Pfam" id="PF16916">
    <property type="entry name" value="ZT_dimer"/>
    <property type="match status" value="1"/>
</dbReference>
<keyword evidence="3" id="KW-0813">Transport</keyword>
<gene>
    <name evidence="10" type="ORF">EV192_114191</name>
</gene>
<protein>
    <submittedName>
        <fullName evidence="10">Cation diffusion facilitator family transporter</fullName>
    </submittedName>
</protein>
<comment type="caution">
    <text evidence="10">The sequence shown here is derived from an EMBL/GenBank/DDBJ whole genome shotgun (WGS) entry which is preliminary data.</text>
</comment>
<dbReference type="InterPro" id="IPR058533">
    <property type="entry name" value="Cation_efflux_TM"/>
</dbReference>
<dbReference type="SUPFAM" id="SSF160240">
    <property type="entry name" value="Cation efflux protein cytoplasmic domain-like"/>
    <property type="match status" value="1"/>
</dbReference>
<keyword evidence="6 7" id="KW-0472">Membrane</keyword>